<dbReference type="EC" id="1.3.1.76" evidence="2"/>
<dbReference type="InterPro" id="IPR006367">
    <property type="entry name" value="Sirohaem_synthase_N"/>
</dbReference>
<dbReference type="InterPro" id="IPR028281">
    <property type="entry name" value="Sirohaem_synthase_central"/>
</dbReference>
<dbReference type="GO" id="GO:0019354">
    <property type="term" value="P:siroheme biosynthetic process"/>
    <property type="evidence" value="ECO:0007669"/>
    <property type="project" value="InterPro"/>
</dbReference>
<keyword evidence="4" id="KW-0520">NAD</keyword>
<proteinExistence type="predicted"/>
<dbReference type="PANTHER" id="PTHR35330">
    <property type="entry name" value="SIROHEME BIOSYNTHESIS PROTEIN MET8"/>
    <property type="match status" value="1"/>
</dbReference>
<dbReference type="Pfam" id="PF13241">
    <property type="entry name" value="NAD_binding_7"/>
    <property type="match status" value="1"/>
</dbReference>
<evidence type="ECO:0000256" key="4">
    <source>
        <dbReference type="ARBA" id="ARBA00023027"/>
    </source>
</evidence>
<accession>A0AAJ2KZY6</accession>
<dbReference type="InterPro" id="IPR028161">
    <property type="entry name" value="Met8-like"/>
</dbReference>
<dbReference type="SUPFAM" id="SSF51735">
    <property type="entry name" value="NAD(P)-binding Rossmann-fold domains"/>
    <property type="match status" value="1"/>
</dbReference>
<dbReference type="Pfam" id="PF14824">
    <property type="entry name" value="Sirohm_synth_M"/>
    <property type="match status" value="1"/>
</dbReference>
<evidence type="ECO:0000256" key="3">
    <source>
        <dbReference type="ARBA" id="ARBA00023002"/>
    </source>
</evidence>
<evidence type="ECO:0000313" key="9">
    <source>
        <dbReference type="Proteomes" id="UP001285636"/>
    </source>
</evidence>
<dbReference type="Gene3D" id="1.10.8.610">
    <property type="entry name" value="SirC, precorrin-2 dehydrogenase, C-terminal helical domain-like"/>
    <property type="match status" value="1"/>
</dbReference>
<organism evidence="8 9">
    <name type="scientific">Alkalihalophilus pseudofirmus</name>
    <name type="common">Bacillus pseudofirmus</name>
    <dbReference type="NCBI Taxonomy" id="79885"/>
    <lineage>
        <taxon>Bacteria</taxon>
        <taxon>Bacillati</taxon>
        <taxon>Bacillota</taxon>
        <taxon>Bacilli</taxon>
        <taxon>Bacillales</taxon>
        <taxon>Bacillaceae</taxon>
        <taxon>Alkalihalophilus</taxon>
    </lineage>
</organism>
<dbReference type="InterPro" id="IPR042518">
    <property type="entry name" value="SirC_C"/>
</dbReference>
<dbReference type="GO" id="GO:0043115">
    <property type="term" value="F:precorrin-2 dehydrogenase activity"/>
    <property type="evidence" value="ECO:0007669"/>
    <property type="project" value="UniProtKB-EC"/>
</dbReference>
<dbReference type="SUPFAM" id="SSF75615">
    <property type="entry name" value="Siroheme synthase middle domains-like"/>
    <property type="match status" value="1"/>
</dbReference>
<evidence type="ECO:0000313" key="8">
    <source>
        <dbReference type="EMBL" id="MDV2884129.1"/>
    </source>
</evidence>
<gene>
    <name evidence="8" type="ORF">RYX45_02995</name>
</gene>
<dbReference type="PANTHER" id="PTHR35330:SF1">
    <property type="entry name" value="SIROHEME BIOSYNTHESIS PROTEIN MET8"/>
    <property type="match status" value="1"/>
</dbReference>
<keyword evidence="3" id="KW-0560">Oxidoreductase</keyword>
<sequence length="205" mass="23318">MNLPVMINLEGREVTVVGGGRVACRQIKKLRLQRAAIHLISPDIIAEIEDLVRAGEVSFEKREVKPNESFSSDLLILATNDQELNEVLYHNREARQWVYNASNQVKSDIHFPHTLQKGDLTITVSTNGASPLYAKELSNQIENQLPVDIEDQLLFLKWARDQIKSASLNPVNKKGLLTQIVQPNWLNDKEREEKLLIKVKKSSMK</sequence>
<dbReference type="RefSeq" id="WP_323465828.1">
    <property type="nucleotide sequence ID" value="NZ_CP144224.1"/>
</dbReference>
<reference evidence="8" key="1">
    <citation type="submission" date="2023-10" db="EMBL/GenBank/DDBJ databases">
        <title>Screening of Alkalihalophilus pseudofirmusBZ-TG-HK211 and Its Alleviation of Salt Stress on Rapeseed Growth.</title>
        <authorList>
            <person name="Zhao B."/>
            <person name="Guo T."/>
        </authorList>
    </citation>
    <scope>NUCLEOTIDE SEQUENCE</scope>
    <source>
        <strain evidence="8">BZ-TG-HK211</strain>
    </source>
</reference>
<keyword evidence="5" id="KW-0627">Porphyrin biosynthesis</keyword>
<feature type="domain" description="Siroheme synthase central" evidence="7">
    <location>
        <begin position="118"/>
        <end position="144"/>
    </location>
</feature>
<protein>
    <recommendedName>
        <fullName evidence="2">precorrin-2 dehydrogenase</fullName>
        <ecNumber evidence="2">1.3.1.76</ecNumber>
    </recommendedName>
</protein>
<dbReference type="EMBL" id="JAWJAY010000001">
    <property type="protein sequence ID" value="MDV2884129.1"/>
    <property type="molecule type" value="Genomic_DNA"/>
</dbReference>
<evidence type="ECO:0000256" key="5">
    <source>
        <dbReference type="ARBA" id="ARBA00023244"/>
    </source>
</evidence>
<comment type="pathway">
    <text evidence="1">Porphyrin-containing compound metabolism; siroheme biosynthesis; sirohydrochlorin from precorrin-2: step 1/1.</text>
</comment>
<dbReference type="NCBIfam" id="TIGR01470">
    <property type="entry name" value="cysG_Nterm"/>
    <property type="match status" value="1"/>
</dbReference>
<dbReference type="AlphaFoldDB" id="A0AAJ2KZY6"/>
<evidence type="ECO:0000256" key="2">
    <source>
        <dbReference type="ARBA" id="ARBA00012400"/>
    </source>
</evidence>
<dbReference type="InterPro" id="IPR036291">
    <property type="entry name" value="NAD(P)-bd_dom_sf"/>
</dbReference>
<comment type="catalytic activity">
    <reaction evidence="6">
        <text>precorrin-2 + NAD(+) = sirohydrochlorin + NADH + 2 H(+)</text>
        <dbReference type="Rhea" id="RHEA:15613"/>
        <dbReference type="ChEBI" id="CHEBI:15378"/>
        <dbReference type="ChEBI" id="CHEBI:57540"/>
        <dbReference type="ChEBI" id="CHEBI:57945"/>
        <dbReference type="ChEBI" id="CHEBI:58351"/>
        <dbReference type="ChEBI" id="CHEBI:58827"/>
        <dbReference type="EC" id="1.3.1.76"/>
    </reaction>
</comment>
<dbReference type="GO" id="GO:0004325">
    <property type="term" value="F:ferrochelatase activity"/>
    <property type="evidence" value="ECO:0007669"/>
    <property type="project" value="InterPro"/>
</dbReference>
<name>A0AAJ2KZY6_ALKPS</name>
<dbReference type="Gene3D" id="3.40.50.720">
    <property type="entry name" value="NAD(P)-binding Rossmann-like Domain"/>
    <property type="match status" value="1"/>
</dbReference>
<evidence type="ECO:0000256" key="6">
    <source>
        <dbReference type="ARBA" id="ARBA00047561"/>
    </source>
</evidence>
<comment type="caution">
    <text evidence="8">The sequence shown here is derived from an EMBL/GenBank/DDBJ whole genome shotgun (WGS) entry which is preliminary data.</text>
</comment>
<dbReference type="Proteomes" id="UP001285636">
    <property type="component" value="Unassembled WGS sequence"/>
</dbReference>
<evidence type="ECO:0000256" key="1">
    <source>
        <dbReference type="ARBA" id="ARBA00005010"/>
    </source>
</evidence>
<evidence type="ECO:0000259" key="7">
    <source>
        <dbReference type="Pfam" id="PF14824"/>
    </source>
</evidence>